<dbReference type="InterPro" id="IPR001569">
    <property type="entry name" value="Ribosomal_eL37"/>
</dbReference>
<dbReference type="EMBL" id="HBFQ01056001">
    <property type="protein sequence ID" value="CAD8865388.1"/>
    <property type="molecule type" value="Transcribed_RNA"/>
</dbReference>
<organism evidence="10">
    <name type="scientific">Noctiluca scintillans</name>
    <name type="common">Sea sparkle</name>
    <name type="synonym">Red tide dinoflagellate</name>
    <dbReference type="NCBI Taxonomy" id="2966"/>
    <lineage>
        <taxon>Eukaryota</taxon>
        <taxon>Sar</taxon>
        <taxon>Alveolata</taxon>
        <taxon>Dinophyceae</taxon>
        <taxon>Noctilucales</taxon>
        <taxon>Noctilucaceae</taxon>
        <taxon>Noctiluca</taxon>
    </lineage>
</organism>
<dbReference type="Gene3D" id="2.20.25.30">
    <property type="match status" value="1"/>
</dbReference>
<dbReference type="SUPFAM" id="SSF57829">
    <property type="entry name" value="Zn-binding ribosomal proteins"/>
    <property type="match status" value="1"/>
</dbReference>
<dbReference type="GO" id="GO:0019843">
    <property type="term" value="F:rRNA binding"/>
    <property type="evidence" value="ECO:0007669"/>
    <property type="project" value="UniProtKB-KW"/>
</dbReference>
<evidence type="ECO:0000256" key="2">
    <source>
        <dbReference type="ARBA" id="ARBA00022499"/>
    </source>
</evidence>
<evidence type="ECO:0000313" key="10">
    <source>
        <dbReference type="EMBL" id="CAD8865388.1"/>
    </source>
</evidence>
<keyword evidence="7" id="KW-0694">RNA-binding</keyword>
<keyword evidence="3" id="KW-0479">Metal-binding</keyword>
<evidence type="ECO:0008006" key="11">
    <source>
        <dbReference type="Google" id="ProtNLM"/>
    </source>
</evidence>
<dbReference type="GO" id="GO:0006412">
    <property type="term" value="P:translation"/>
    <property type="evidence" value="ECO:0007669"/>
    <property type="project" value="InterPro"/>
</dbReference>
<dbReference type="SUPFAM" id="SSF54236">
    <property type="entry name" value="Ubiquitin-like"/>
    <property type="match status" value="1"/>
</dbReference>
<evidence type="ECO:0000256" key="6">
    <source>
        <dbReference type="ARBA" id="ARBA00022833"/>
    </source>
</evidence>
<gene>
    <name evidence="10" type="ORF">NSCI0253_LOCUS39743</name>
</gene>
<dbReference type="Gene3D" id="3.10.20.90">
    <property type="entry name" value="Phosphatidylinositol 3-kinase Catalytic Subunit, Chain A, domain 1"/>
    <property type="match status" value="1"/>
</dbReference>
<comment type="similarity">
    <text evidence="1">Belongs to the eukaryotic ribosomal protein eL37 family.</text>
</comment>
<evidence type="ECO:0000256" key="1">
    <source>
        <dbReference type="ARBA" id="ARBA00009805"/>
    </source>
</evidence>
<dbReference type="PANTHER" id="PTHR10768">
    <property type="entry name" value="60S RIBOSOMAL PROTEIN L37"/>
    <property type="match status" value="1"/>
</dbReference>
<evidence type="ECO:0000256" key="8">
    <source>
        <dbReference type="ARBA" id="ARBA00022980"/>
    </source>
</evidence>
<dbReference type="Pfam" id="PF01907">
    <property type="entry name" value="Ribosomal_L37e"/>
    <property type="match status" value="1"/>
</dbReference>
<evidence type="ECO:0000256" key="9">
    <source>
        <dbReference type="ARBA" id="ARBA00023274"/>
    </source>
</evidence>
<dbReference type="PROSITE" id="PS01077">
    <property type="entry name" value="RIBOSOMAL_L37E"/>
    <property type="match status" value="1"/>
</dbReference>
<accession>A0A7S1AU99</accession>
<dbReference type="FunFam" id="2.20.25.30:FF:000001">
    <property type="entry name" value="Ribosomal protein L37"/>
    <property type="match status" value="1"/>
</dbReference>
<evidence type="ECO:0000256" key="7">
    <source>
        <dbReference type="ARBA" id="ARBA00022884"/>
    </source>
</evidence>
<evidence type="ECO:0000256" key="3">
    <source>
        <dbReference type="ARBA" id="ARBA00022723"/>
    </source>
</evidence>
<protein>
    <recommendedName>
        <fullName evidence="11">60S ribosomal protein L37</fullName>
    </recommendedName>
</protein>
<dbReference type="InterPro" id="IPR011331">
    <property type="entry name" value="Ribosomal_eL37/eL43"/>
</dbReference>
<dbReference type="GO" id="GO:0003735">
    <property type="term" value="F:structural constituent of ribosome"/>
    <property type="evidence" value="ECO:0007669"/>
    <property type="project" value="InterPro"/>
</dbReference>
<evidence type="ECO:0000256" key="5">
    <source>
        <dbReference type="ARBA" id="ARBA00022771"/>
    </source>
</evidence>
<sequence length="160" mass="17618">MQVFVRTLPGATVSLHVQSADTVGNLCDTLQLTQERLMFGGHSLEKDCVLGACVQEGSTLFVVPTLCGGGDGTPAMGKRHAKSHGLCVRCGKRSFHYQKKRCASCGYPATKMRHYNWAHKSARRRPVGSGRMRHLKTMARRFKNGFREGGACPARKKNRA</sequence>
<dbReference type="GO" id="GO:0022625">
    <property type="term" value="C:cytosolic large ribosomal subunit"/>
    <property type="evidence" value="ECO:0007669"/>
    <property type="project" value="TreeGrafter"/>
</dbReference>
<keyword evidence="4" id="KW-0699">rRNA-binding</keyword>
<keyword evidence="2" id="KW-1017">Isopeptide bond</keyword>
<keyword evidence="8" id="KW-0689">Ribosomal protein</keyword>
<dbReference type="InterPro" id="IPR018267">
    <property type="entry name" value="Ribosomal_eL37_CS"/>
</dbReference>
<reference evidence="10" key="1">
    <citation type="submission" date="2021-01" db="EMBL/GenBank/DDBJ databases">
        <authorList>
            <person name="Corre E."/>
            <person name="Pelletier E."/>
            <person name="Niang G."/>
            <person name="Scheremetjew M."/>
            <person name="Finn R."/>
            <person name="Kale V."/>
            <person name="Holt S."/>
            <person name="Cochrane G."/>
            <person name="Meng A."/>
            <person name="Brown T."/>
            <person name="Cohen L."/>
        </authorList>
    </citation>
    <scope>NUCLEOTIDE SEQUENCE</scope>
</reference>
<keyword evidence="6" id="KW-0862">Zinc</keyword>
<dbReference type="InterPro" id="IPR011332">
    <property type="entry name" value="Ribosomal_zn-bd"/>
</dbReference>
<keyword evidence="9" id="KW-0687">Ribonucleoprotein</keyword>
<dbReference type="HAMAP" id="MF_00547">
    <property type="entry name" value="Ribosomal_eL37"/>
    <property type="match status" value="1"/>
</dbReference>
<proteinExistence type="inferred from homology"/>
<dbReference type="PANTHER" id="PTHR10768:SF0">
    <property type="entry name" value="RIBOSOMAL PROTEIN L37"/>
    <property type="match status" value="1"/>
</dbReference>
<dbReference type="GO" id="GO:0008270">
    <property type="term" value="F:zinc ion binding"/>
    <property type="evidence" value="ECO:0007669"/>
    <property type="project" value="UniProtKB-KW"/>
</dbReference>
<keyword evidence="5" id="KW-0863">Zinc-finger</keyword>
<name>A0A7S1AU99_NOCSC</name>
<dbReference type="InterPro" id="IPR029071">
    <property type="entry name" value="Ubiquitin-like_domsf"/>
</dbReference>
<dbReference type="AlphaFoldDB" id="A0A7S1AU99"/>
<evidence type="ECO:0000256" key="4">
    <source>
        <dbReference type="ARBA" id="ARBA00022730"/>
    </source>
</evidence>